<sequence length="157" mass="17883">MAPPYNISDVVKLRVSRKFFVDEKEDVLAEVGMNGSIIYTPHGRDWAMEVSGPGFSKGPGVVPDFLNLKFIIRDTKCSDTSNYLCHVEHRRRTWFQSNVITTEYVNQYIRVFGDKPEVDIGLREVEGVQGKKGVYCKAKVNVWPGIIFICHENSILK</sequence>
<reference evidence="1 2" key="1">
    <citation type="journal article" date="2021" name="Elife">
        <title>Chloroplast acquisition without the gene transfer in kleptoplastic sea slugs, Plakobranchus ocellatus.</title>
        <authorList>
            <person name="Maeda T."/>
            <person name="Takahashi S."/>
            <person name="Yoshida T."/>
            <person name="Shimamura S."/>
            <person name="Takaki Y."/>
            <person name="Nagai Y."/>
            <person name="Toyoda A."/>
            <person name="Suzuki Y."/>
            <person name="Arimoto A."/>
            <person name="Ishii H."/>
            <person name="Satoh N."/>
            <person name="Nishiyama T."/>
            <person name="Hasebe M."/>
            <person name="Maruyama T."/>
            <person name="Minagawa J."/>
            <person name="Obokata J."/>
            <person name="Shigenobu S."/>
        </authorList>
    </citation>
    <scope>NUCLEOTIDE SEQUENCE [LARGE SCALE GENOMIC DNA]</scope>
</reference>
<dbReference type="AlphaFoldDB" id="A0AAV4I8N6"/>
<evidence type="ECO:0000313" key="2">
    <source>
        <dbReference type="Proteomes" id="UP000762676"/>
    </source>
</evidence>
<name>A0AAV4I8N6_9GAST</name>
<dbReference type="Proteomes" id="UP000762676">
    <property type="component" value="Unassembled WGS sequence"/>
</dbReference>
<evidence type="ECO:0008006" key="3">
    <source>
        <dbReference type="Google" id="ProtNLM"/>
    </source>
</evidence>
<dbReference type="EMBL" id="BMAT01009467">
    <property type="protein sequence ID" value="GFS06798.1"/>
    <property type="molecule type" value="Genomic_DNA"/>
</dbReference>
<accession>A0AAV4I8N6</accession>
<keyword evidence="2" id="KW-1185">Reference proteome</keyword>
<evidence type="ECO:0000313" key="1">
    <source>
        <dbReference type="EMBL" id="GFS06798.1"/>
    </source>
</evidence>
<gene>
    <name evidence="1" type="ORF">ElyMa_004713800</name>
</gene>
<comment type="caution">
    <text evidence="1">The sequence shown here is derived from an EMBL/GenBank/DDBJ whole genome shotgun (WGS) entry which is preliminary data.</text>
</comment>
<proteinExistence type="predicted"/>
<organism evidence="1 2">
    <name type="scientific">Elysia marginata</name>
    <dbReference type="NCBI Taxonomy" id="1093978"/>
    <lineage>
        <taxon>Eukaryota</taxon>
        <taxon>Metazoa</taxon>
        <taxon>Spiralia</taxon>
        <taxon>Lophotrochozoa</taxon>
        <taxon>Mollusca</taxon>
        <taxon>Gastropoda</taxon>
        <taxon>Heterobranchia</taxon>
        <taxon>Euthyneura</taxon>
        <taxon>Panpulmonata</taxon>
        <taxon>Sacoglossa</taxon>
        <taxon>Placobranchoidea</taxon>
        <taxon>Plakobranchidae</taxon>
        <taxon>Elysia</taxon>
    </lineage>
</organism>
<protein>
    <recommendedName>
        <fullName evidence="3">Ig-like domain-containing protein</fullName>
    </recommendedName>
</protein>